<dbReference type="Proteomes" id="UP001163947">
    <property type="component" value="Chromosome"/>
</dbReference>
<dbReference type="InterPro" id="IPR036396">
    <property type="entry name" value="Cyt_P450_sf"/>
</dbReference>
<sequence length="408" mass="46076">MTQEQTRTTPDVESLKGRFGRDMFNDFDIDDPKFNEHFFDILDEMVAKCPVVRSNVGNGYWMVTRQEDVRKVGQDWRTFSSAKGYMPNRPEGLPYLMPEESDPPKHTAWRKVLNPYLSPTTVARYEDQIRADVNTLIDRFIDKGECEFVSEFGSKLPGWAFFKNVLGVPIDDLDMLVTGVENGTFAPPEERPGHMAKVFEYLGQYLEIRKNQPPRGDLVDVIAAGVEYEDGQPAPWEDRVSILVDLTFGGIATTTYVMAGAIHHLATHQGDREALVDNPDMIERAVEEFVRVFPPVVALGRTCTRDTEVAGTPMKEGDFVLLGYSTASRDPRVVENPGKIDITRQTVLHTAFGVGQHRCIGSNLARLELRATFDEWLKRIPDFGIKPGTEPSYETGILRTMKDLHLVF</sequence>
<dbReference type="AlphaFoldDB" id="N1MEQ5"/>
<dbReference type="InterPro" id="IPR017972">
    <property type="entry name" value="Cyt_P450_CS"/>
</dbReference>
<keyword evidence="4 7" id="KW-0560">Oxidoreductase</keyword>
<proteinExistence type="inferred from homology"/>
<evidence type="ECO:0000256" key="3">
    <source>
        <dbReference type="ARBA" id="ARBA00022723"/>
    </source>
</evidence>
<dbReference type="GO" id="GO:0005506">
    <property type="term" value="F:iron ion binding"/>
    <property type="evidence" value="ECO:0007669"/>
    <property type="project" value="InterPro"/>
</dbReference>
<dbReference type="PRINTS" id="PR00359">
    <property type="entry name" value="BP450"/>
</dbReference>
<dbReference type="PRINTS" id="PR00385">
    <property type="entry name" value="P450"/>
</dbReference>
<evidence type="ECO:0000256" key="2">
    <source>
        <dbReference type="ARBA" id="ARBA00022617"/>
    </source>
</evidence>
<dbReference type="SUPFAM" id="SSF48264">
    <property type="entry name" value="Cytochrome P450"/>
    <property type="match status" value="1"/>
</dbReference>
<evidence type="ECO:0000256" key="7">
    <source>
        <dbReference type="RuleBase" id="RU000461"/>
    </source>
</evidence>
<evidence type="ECO:0000256" key="6">
    <source>
        <dbReference type="ARBA" id="ARBA00023033"/>
    </source>
</evidence>
<keyword evidence="3 7" id="KW-0479">Metal-binding</keyword>
<dbReference type="PANTHER" id="PTHR46696">
    <property type="entry name" value="P450, PUTATIVE (EUROFUNG)-RELATED"/>
    <property type="match status" value="1"/>
</dbReference>
<dbReference type="GeneID" id="83623679"/>
<dbReference type="GO" id="GO:0020037">
    <property type="term" value="F:heme binding"/>
    <property type="evidence" value="ECO:0007669"/>
    <property type="project" value="InterPro"/>
</dbReference>
<protein>
    <submittedName>
        <fullName evidence="8">Cytochrome P450</fullName>
    </submittedName>
</protein>
<dbReference type="GO" id="GO:0016705">
    <property type="term" value="F:oxidoreductase activity, acting on paired donors, with incorporation or reduction of molecular oxygen"/>
    <property type="evidence" value="ECO:0007669"/>
    <property type="project" value="InterPro"/>
</dbReference>
<evidence type="ECO:0000256" key="5">
    <source>
        <dbReference type="ARBA" id="ARBA00023004"/>
    </source>
</evidence>
<evidence type="ECO:0000313" key="9">
    <source>
        <dbReference type="Proteomes" id="UP001163947"/>
    </source>
</evidence>
<reference evidence="8" key="1">
    <citation type="submission" date="2022-09" db="EMBL/GenBank/DDBJ databases">
        <title>The genome sequence of Rhodococcus aetherivorans N1.</title>
        <authorList>
            <person name="Jiang W."/>
        </authorList>
    </citation>
    <scope>NUCLEOTIDE SEQUENCE</scope>
    <source>
        <strain evidence="8">N1</strain>
    </source>
</reference>
<dbReference type="InterPro" id="IPR002397">
    <property type="entry name" value="Cyt_P450_B"/>
</dbReference>
<dbReference type="RefSeq" id="WP_006942921.1">
    <property type="nucleotide sequence ID" value="NZ_CAVJ010000195.1"/>
</dbReference>
<gene>
    <name evidence="8" type="ORF">OCS65_24665</name>
</gene>
<name>N1MEQ5_9NOCA</name>
<dbReference type="PROSITE" id="PS00086">
    <property type="entry name" value="CYTOCHROME_P450"/>
    <property type="match status" value="1"/>
</dbReference>
<evidence type="ECO:0000256" key="1">
    <source>
        <dbReference type="ARBA" id="ARBA00010617"/>
    </source>
</evidence>
<dbReference type="Gene3D" id="1.10.630.10">
    <property type="entry name" value="Cytochrome P450"/>
    <property type="match status" value="1"/>
</dbReference>
<dbReference type="GO" id="GO:0004497">
    <property type="term" value="F:monooxygenase activity"/>
    <property type="evidence" value="ECO:0007669"/>
    <property type="project" value="UniProtKB-KW"/>
</dbReference>
<dbReference type="EMBL" id="CP106982">
    <property type="protein sequence ID" value="UYF93590.1"/>
    <property type="molecule type" value="Genomic_DNA"/>
</dbReference>
<organism evidence="8 9">
    <name type="scientific">Rhodococcus aetherivorans</name>
    <dbReference type="NCBI Taxonomy" id="191292"/>
    <lineage>
        <taxon>Bacteria</taxon>
        <taxon>Bacillati</taxon>
        <taxon>Actinomycetota</taxon>
        <taxon>Actinomycetes</taxon>
        <taxon>Mycobacteriales</taxon>
        <taxon>Nocardiaceae</taxon>
        <taxon>Rhodococcus</taxon>
    </lineage>
</organism>
<comment type="similarity">
    <text evidence="1 7">Belongs to the cytochrome P450 family.</text>
</comment>
<evidence type="ECO:0000256" key="4">
    <source>
        <dbReference type="ARBA" id="ARBA00023002"/>
    </source>
</evidence>
<dbReference type="Pfam" id="PF00067">
    <property type="entry name" value="p450"/>
    <property type="match status" value="1"/>
</dbReference>
<dbReference type="InterPro" id="IPR001128">
    <property type="entry name" value="Cyt_P450"/>
</dbReference>
<keyword evidence="5 7" id="KW-0408">Iron</keyword>
<dbReference type="PANTHER" id="PTHR46696:SF6">
    <property type="entry name" value="P450, PUTATIVE (EUROFUNG)-RELATED"/>
    <property type="match status" value="1"/>
</dbReference>
<accession>N1MEQ5</accession>
<evidence type="ECO:0000313" key="8">
    <source>
        <dbReference type="EMBL" id="UYF93590.1"/>
    </source>
</evidence>
<keyword evidence="2 7" id="KW-0349">Heme</keyword>
<keyword evidence="6 7" id="KW-0503">Monooxygenase</keyword>